<evidence type="ECO:0000259" key="8">
    <source>
        <dbReference type="Pfam" id="PF02803"/>
    </source>
</evidence>
<dbReference type="Pfam" id="PF02803">
    <property type="entry name" value="Thiolase_C"/>
    <property type="match status" value="1"/>
</dbReference>
<dbReference type="InterPro" id="IPR002155">
    <property type="entry name" value="Thiolase"/>
</dbReference>
<gene>
    <name evidence="9" type="ORF">ACFPRA_07535</name>
</gene>
<evidence type="ECO:0000256" key="4">
    <source>
        <dbReference type="ARBA" id="ARBA00023315"/>
    </source>
</evidence>
<evidence type="ECO:0000259" key="7">
    <source>
        <dbReference type="Pfam" id="PF00108"/>
    </source>
</evidence>
<evidence type="ECO:0000256" key="6">
    <source>
        <dbReference type="RuleBase" id="RU003557"/>
    </source>
</evidence>
<dbReference type="EMBL" id="JBHSNO010000005">
    <property type="protein sequence ID" value="MFC5588733.1"/>
    <property type="molecule type" value="Genomic_DNA"/>
</dbReference>
<dbReference type="EC" id="2.3.1.9" evidence="2"/>
<protein>
    <recommendedName>
        <fullName evidence="2">acetyl-CoA C-acetyltransferase</fullName>
        <ecNumber evidence="2">2.3.1.9</ecNumber>
    </recommendedName>
    <alternativeName>
        <fullName evidence="5">Acetoacetyl-CoA thiolase</fullName>
    </alternativeName>
</protein>
<keyword evidence="4 6" id="KW-0012">Acyltransferase</keyword>
<dbReference type="CDD" id="cd00751">
    <property type="entry name" value="thiolase"/>
    <property type="match status" value="1"/>
</dbReference>
<reference evidence="10" key="1">
    <citation type="journal article" date="2019" name="Int. J. Syst. Evol. Microbiol.">
        <title>The Global Catalogue of Microorganisms (GCM) 10K type strain sequencing project: providing services to taxonomists for standard genome sequencing and annotation.</title>
        <authorList>
            <consortium name="The Broad Institute Genomics Platform"/>
            <consortium name="The Broad Institute Genome Sequencing Center for Infectious Disease"/>
            <person name="Wu L."/>
            <person name="Ma J."/>
        </authorList>
    </citation>
    <scope>NUCLEOTIDE SEQUENCE [LARGE SCALE GENOMIC DNA]</scope>
    <source>
        <strain evidence="10">CGMCC 4.1434</strain>
    </source>
</reference>
<dbReference type="NCBIfam" id="TIGR01930">
    <property type="entry name" value="AcCoA-C-Actrans"/>
    <property type="match status" value="1"/>
</dbReference>
<keyword evidence="10" id="KW-1185">Reference proteome</keyword>
<dbReference type="InterPro" id="IPR020616">
    <property type="entry name" value="Thiolase_N"/>
</dbReference>
<dbReference type="PROSITE" id="PS00737">
    <property type="entry name" value="THIOLASE_2"/>
    <property type="match status" value="1"/>
</dbReference>
<dbReference type="PANTHER" id="PTHR18919:SF107">
    <property type="entry name" value="ACETYL-COA ACETYLTRANSFERASE, CYTOSOLIC"/>
    <property type="match status" value="1"/>
</dbReference>
<sequence length="390" mass="41533">MIETVYIAAAKRTAIGSFGQSLKPYSAVELGAFVVNELFYDIPAAKEEVDEILIGNVLKHGLKGNPARQIGIRTGLPISVSAMTIDMQCASGLTAIIQGANNIRSGQSDVVVAGGIESMTNVPHLDLDSRWGKRLGNPQVVDALLHDGLICAIEDYHMGLTAENLVERYGISRETQDAFALESQEKALRAIEENRFVEEIVPVPCQREDQYFTTDEHPRNTTIEKLGNLKSAFKKEGTVTAGNASGLNDGAAAVLLVSERALKRLNLKPLAKIVSTATCGVQPSIMGIGPVPAILKALDKSNLEMDDIDLFEINEAFAAQVLAVNMELNIPTEKLNVNGGAIALGHPVGASGARIIVTLLHELRRRGLRKGIGSLCVGGGQGAAAIIEVV</sequence>
<dbReference type="InterPro" id="IPR020610">
    <property type="entry name" value="Thiolase_AS"/>
</dbReference>
<evidence type="ECO:0000256" key="2">
    <source>
        <dbReference type="ARBA" id="ARBA00012705"/>
    </source>
</evidence>
<name>A0ABW0TK15_9BACL</name>
<organism evidence="9 10">
    <name type="scientific">Sporosarcina soli</name>
    <dbReference type="NCBI Taxonomy" id="334736"/>
    <lineage>
        <taxon>Bacteria</taxon>
        <taxon>Bacillati</taxon>
        <taxon>Bacillota</taxon>
        <taxon>Bacilli</taxon>
        <taxon>Bacillales</taxon>
        <taxon>Caryophanaceae</taxon>
        <taxon>Sporosarcina</taxon>
    </lineage>
</organism>
<dbReference type="Gene3D" id="3.40.47.10">
    <property type="match status" value="2"/>
</dbReference>
<comment type="caution">
    <text evidence="9">The sequence shown here is derived from an EMBL/GenBank/DDBJ whole genome shotgun (WGS) entry which is preliminary data.</text>
</comment>
<dbReference type="PIRSF" id="PIRSF000429">
    <property type="entry name" value="Ac-CoA_Ac_transf"/>
    <property type="match status" value="1"/>
</dbReference>
<evidence type="ECO:0000313" key="9">
    <source>
        <dbReference type="EMBL" id="MFC5588733.1"/>
    </source>
</evidence>
<proteinExistence type="inferred from homology"/>
<dbReference type="PANTHER" id="PTHR18919">
    <property type="entry name" value="ACETYL-COA C-ACYLTRANSFERASE"/>
    <property type="match status" value="1"/>
</dbReference>
<dbReference type="RefSeq" id="WP_381432274.1">
    <property type="nucleotide sequence ID" value="NZ_JBHSNO010000005.1"/>
</dbReference>
<accession>A0ABW0TK15</accession>
<feature type="domain" description="Thiolase C-terminal" evidence="8">
    <location>
        <begin position="267"/>
        <end position="388"/>
    </location>
</feature>
<dbReference type="Pfam" id="PF00108">
    <property type="entry name" value="Thiolase_N"/>
    <property type="match status" value="1"/>
</dbReference>
<dbReference type="PROSITE" id="PS00099">
    <property type="entry name" value="THIOLASE_3"/>
    <property type="match status" value="1"/>
</dbReference>
<dbReference type="SUPFAM" id="SSF53901">
    <property type="entry name" value="Thiolase-like"/>
    <property type="match status" value="2"/>
</dbReference>
<evidence type="ECO:0000256" key="3">
    <source>
        <dbReference type="ARBA" id="ARBA00022679"/>
    </source>
</evidence>
<dbReference type="Proteomes" id="UP001596109">
    <property type="component" value="Unassembled WGS sequence"/>
</dbReference>
<keyword evidence="3 6" id="KW-0808">Transferase</keyword>
<dbReference type="InterPro" id="IPR020613">
    <property type="entry name" value="Thiolase_CS"/>
</dbReference>
<dbReference type="InterPro" id="IPR020617">
    <property type="entry name" value="Thiolase_C"/>
</dbReference>
<evidence type="ECO:0000256" key="5">
    <source>
        <dbReference type="ARBA" id="ARBA00030755"/>
    </source>
</evidence>
<feature type="domain" description="Thiolase N-terminal" evidence="7">
    <location>
        <begin position="5"/>
        <end position="259"/>
    </location>
</feature>
<dbReference type="InterPro" id="IPR016039">
    <property type="entry name" value="Thiolase-like"/>
</dbReference>
<evidence type="ECO:0000256" key="1">
    <source>
        <dbReference type="ARBA" id="ARBA00010982"/>
    </source>
</evidence>
<evidence type="ECO:0000313" key="10">
    <source>
        <dbReference type="Proteomes" id="UP001596109"/>
    </source>
</evidence>
<comment type="similarity">
    <text evidence="1 6">Belongs to the thiolase-like superfamily. Thiolase family.</text>
</comment>